<evidence type="ECO:0000313" key="2">
    <source>
        <dbReference type="Proteomes" id="UP000019335"/>
    </source>
</evidence>
<keyword evidence="2" id="KW-1185">Reference proteome</keyword>
<evidence type="ECO:0000313" key="1">
    <source>
        <dbReference type="EMBL" id="EWM26685.1"/>
    </source>
</evidence>
<reference evidence="1 2" key="1">
    <citation type="journal article" date="2014" name="Mol. Plant">
        <title>Chromosome Scale Genome Assembly and Transcriptome Profiling of Nannochloropsis gaditana in Nitrogen Depletion.</title>
        <authorList>
            <person name="Corteggiani Carpinelli E."/>
            <person name="Telatin A."/>
            <person name="Vitulo N."/>
            <person name="Forcato C."/>
            <person name="D'Angelo M."/>
            <person name="Schiavon R."/>
            <person name="Vezzi A."/>
            <person name="Giacometti G.M."/>
            <person name="Morosinotto T."/>
            <person name="Valle G."/>
        </authorList>
    </citation>
    <scope>NUCLEOTIDE SEQUENCE [LARGE SCALE GENOMIC DNA]</scope>
    <source>
        <strain evidence="1 2">B-31</strain>
    </source>
</reference>
<accession>W7TI55</accession>
<gene>
    <name evidence="1" type="ORF">Naga_100001g176</name>
</gene>
<dbReference type="AlphaFoldDB" id="W7TI55"/>
<organism evidence="1 2">
    <name type="scientific">Nannochloropsis gaditana</name>
    <dbReference type="NCBI Taxonomy" id="72520"/>
    <lineage>
        <taxon>Eukaryota</taxon>
        <taxon>Sar</taxon>
        <taxon>Stramenopiles</taxon>
        <taxon>Ochrophyta</taxon>
        <taxon>Eustigmatophyceae</taxon>
        <taxon>Eustigmatales</taxon>
        <taxon>Monodopsidaceae</taxon>
        <taxon>Nannochloropsis</taxon>
    </lineage>
</organism>
<comment type="caution">
    <text evidence="1">The sequence shown here is derived from an EMBL/GenBank/DDBJ whole genome shotgun (WGS) entry which is preliminary data.</text>
</comment>
<dbReference type="Proteomes" id="UP000019335">
    <property type="component" value="Chromosome 8"/>
</dbReference>
<dbReference type="EMBL" id="AZIL01000609">
    <property type="protein sequence ID" value="EWM26685.1"/>
    <property type="molecule type" value="Genomic_DNA"/>
</dbReference>
<proteinExistence type="predicted"/>
<sequence>MYELEETTGEYGPIEENKQELDIRIQEESHLIRGTERFKSLSSARVVSLHSIPGTMIARRRIRASDSERRTHENISLTHLSM</sequence>
<name>W7TI55_9STRA</name>
<protein>
    <submittedName>
        <fullName evidence="1">Uncharacterized protein</fullName>
    </submittedName>
</protein>